<evidence type="ECO:0000256" key="3">
    <source>
        <dbReference type="ARBA" id="ARBA00022794"/>
    </source>
</evidence>
<keyword evidence="2" id="KW-0963">Cytoplasm</keyword>
<proteinExistence type="predicted"/>
<dbReference type="InParanoid" id="A0A2V0NZH2"/>
<sequence>MAELHIIGQLLGASGFDGHSVFCKWGVHAGRSWELVEGSDGGQTQVDCPSGCGGMAVWSHPVDAHYVCRGLSGWPKLHVQIWAQDVHGRNELKGYGFCHVPTTPGMFELDCPTWLPEGSALERAAAFFIGGAPRLRTEEVVHSPGDRFRLQTAAGGVVHLRLGVVMKEFERHGVVTG</sequence>
<accession>A0A2V0NZH2</accession>
<gene>
    <name evidence="6" type="ORF">Rsub_03845</name>
</gene>
<organism evidence="6 7">
    <name type="scientific">Raphidocelis subcapitata</name>
    <dbReference type="NCBI Taxonomy" id="307507"/>
    <lineage>
        <taxon>Eukaryota</taxon>
        <taxon>Viridiplantae</taxon>
        <taxon>Chlorophyta</taxon>
        <taxon>core chlorophytes</taxon>
        <taxon>Chlorophyceae</taxon>
        <taxon>CS clade</taxon>
        <taxon>Sphaeropleales</taxon>
        <taxon>Selenastraceae</taxon>
        <taxon>Raphidocelis</taxon>
    </lineage>
</organism>
<keyword evidence="4" id="KW-0206">Cytoskeleton</keyword>
<dbReference type="PROSITE" id="PS51381">
    <property type="entry name" value="C2_B9"/>
    <property type="match status" value="1"/>
</dbReference>
<dbReference type="PANTHER" id="PTHR12968:SF6">
    <property type="entry name" value="B9 DOMAIN-CONTAINING PROTEIN"/>
    <property type="match status" value="1"/>
</dbReference>
<keyword evidence="3" id="KW-0970">Cilium biogenesis/degradation</keyword>
<dbReference type="GO" id="GO:0036038">
    <property type="term" value="C:MKS complex"/>
    <property type="evidence" value="ECO:0007669"/>
    <property type="project" value="TreeGrafter"/>
</dbReference>
<dbReference type="Proteomes" id="UP000247498">
    <property type="component" value="Unassembled WGS sequence"/>
</dbReference>
<dbReference type="InterPro" id="IPR010796">
    <property type="entry name" value="C2_B9-type_dom"/>
</dbReference>
<evidence type="ECO:0008006" key="8">
    <source>
        <dbReference type="Google" id="ProtNLM"/>
    </source>
</evidence>
<dbReference type="STRING" id="307507.A0A2V0NZH2"/>
<evidence type="ECO:0000313" key="6">
    <source>
        <dbReference type="EMBL" id="GBF90990.1"/>
    </source>
</evidence>
<comment type="subcellular location">
    <subcellularLocation>
        <location evidence="1">Cytoplasm</location>
        <location evidence="1">Cytoskeleton</location>
        <location evidence="1">Cilium basal body</location>
    </subcellularLocation>
</comment>
<keyword evidence="7" id="KW-1185">Reference proteome</keyword>
<evidence type="ECO:0000256" key="4">
    <source>
        <dbReference type="ARBA" id="ARBA00023212"/>
    </source>
</evidence>
<dbReference type="PANTHER" id="PTHR12968">
    <property type="entry name" value="B9 DOMAIN-CONTAINING"/>
    <property type="match status" value="1"/>
</dbReference>
<evidence type="ECO:0000256" key="1">
    <source>
        <dbReference type="ARBA" id="ARBA00004120"/>
    </source>
</evidence>
<reference evidence="6 7" key="1">
    <citation type="journal article" date="2018" name="Sci. Rep.">
        <title>Raphidocelis subcapitata (=Pseudokirchneriella subcapitata) provides an insight into genome evolution and environmental adaptations in the Sphaeropleales.</title>
        <authorList>
            <person name="Suzuki S."/>
            <person name="Yamaguchi H."/>
            <person name="Nakajima N."/>
            <person name="Kawachi M."/>
        </authorList>
    </citation>
    <scope>NUCLEOTIDE SEQUENCE [LARGE SCALE GENOMIC DNA]</scope>
    <source>
        <strain evidence="6 7">NIES-35</strain>
    </source>
</reference>
<dbReference type="EMBL" id="BDRX01000021">
    <property type="protein sequence ID" value="GBF90990.1"/>
    <property type="molecule type" value="Genomic_DNA"/>
</dbReference>
<comment type="caution">
    <text evidence="6">The sequence shown here is derived from an EMBL/GenBank/DDBJ whole genome shotgun (WGS) entry which is preliminary data.</text>
</comment>
<dbReference type="GO" id="GO:0060271">
    <property type="term" value="P:cilium assembly"/>
    <property type="evidence" value="ECO:0007669"/>
    <property type="project" value="TreeGrafter"/>
</dbReference>
<dbReference type="OrthoDB" id="184109at2759"/>
<protein>
    <recommendedName>
        <fullName evidence="8">B9 domain-containing protein</fullName>
    </recommendedName>
</protein>
<dbReference type="AlphaFoldDB" id="A0A2V0NZH2"/>
<name>A0A2V0NZH2_9CHLO</name>
<keyword evidence="5" id="KW-0966">Cell projection</keyword>
<evidence type="ECO:0000256" key="5">
    <source>
        <dbReference type="ARBA" id="ARBA00023273"/>
    </source>
</evidence>
<dbReference type="Pfam" id="PF07162">
    <property type="entry name" value="B9-C2"/>
    <property type="match status" value="1"/>
</dbReference>
<evidence type="ECO:0000256" key="2">
    <source>
        <dbReference type="ARBA" id="ARBA00022490"/>
    </source>
</evidence>
<evidence type="ECO:0000313" key="7">
    <source>
        <dbReference type="Proteomes" id="UP000247498"/>
    </source>
</evidence>